<dbReference type="EMBL" id="CDMY01000295">
    <property type="protein sequence ID" value="CEM00165.1"/>
    <property type="molecule type" value="Genomic_DNA"/>
</dbReference>
<gene>
    <name evidence="1" type="ORF">Vbra_12747</name>
</gene>
<dbReference type="VEuPathDB" id="CryptoDB:Vbra_12747"/>
<evidence type="ECO:0000313" key="2">
    <source>
        <dbReference type="Proteomes" id="UP000041254"/>
    </source>
</evidence>
<accession>A0A0G4ER55</accession>
<protein>
    <submittedName>
        <fullName evidence="1">Uncharacterized protein</fullName>
    </submittedName>
</protein>
<name>A0A0G4ER55_VITBC</name>
<evidence type="ECO:0000313" key="1">
    <source>
        <dbReference type="EMBL" id="CEM00165.1"/>
    </source>
</evidence>
<organism evidence="1 2">
    <name type="scientific">Vitrella brassicaformis (strain CCMP3155)</name>
    <dbReference type="NCBI Taxonomy" id="1169540"/>
    <lineage>
        <taxon>Eukaryota</taxon>
        <taxon>Sar</taxon>
        <taxon>Alveolata</taxon>
        <taxon>Colpodellida</taxon>
        <taxon>Vitrellaceae</taxon>
        <taxon>Vitrella</taxon>
    </lineage>
</organism>
<keyword evidence="2" id="KW-1185">Reference proteome</keyword>
<dbReference type="AlphaFoldDB" id="A0A0G4ER55"/>
<dbReference type="Proteomes" id="UP000041254">
    <property type="component" value="Unassembled WGS sequence"/>
</dbReference>
<reference evidence="1 2" key="1">
    <citation type="submission" date="2014-11" db="EMBL/GenBank/DDBJ databases">
        <authorList>
            <person name="Zhu J."/>
            <person name="Qi W."/>
            <person name="Song R."/>
        </authorList>
    </citation>
    <scope>NUCLEOTIDE SEQUENCE [LARGE SCALE GENOMIC DNA]</scope>
</reference>
<sequence length="77" mass="8202">MSVELTVPDDASAASFVHRSLASMVNNVRGLQTVTIQVGCLDGFVEQMKALCPTHTIGNFAIELGMAGTVNAHLKTW</sequence>
<proteinExistence type="predicted"/>
<dbReference type="InParanoid" id="A0A0G4ER55"/>